<evidence type="ECO:0000256" key="9">
    <source>
        <dbReference type="PIRNR" id="PIRNR000239"/>
    </source>
</evidence>
<dbReference type="AlphaFoldDB" id="A0A098VTM4"/>
<comment type="function">
    <text evidence="9">Thiol-specific peroxidase that catalyzes the reduction of hydrogen peroxide and organic hydroperoxides to water and alcohols, respectively.</text>
</comment>
<evidence type="ECO:0000256" key="10">
    <source>
        <dbReference type="PIRSR" id="PIRSR000239-1"/>
    </source>
</evidence>
<feature type="active site" description="Cysteine sulfenic acid (-SOH) intermediate; for peroxidase activity" evidence="10">
    <location>
        <position position="62"/>
    </location>
</feature>
<dbReference type="Pfam" id="PF10417">
    <property type="entry name" value="1-cysPrx_C"/>
    <property type="match status" value="1"/>
</dbReference>
<proteinExistence type="inferred from homology"/>
<name>A0A098VTM4_9MICR</name>
<dbReference type="InterPro" id="IPR013766">
    <property type="entry name" value="Thioredoxin_domain"/>
</dbReference>
<dbReference type="VEuPathDB" id="MicrosporidiaDB:DI09_172p30"/>
<dbReference type="OrthoDB" id="185659at2759"/>
<dbReference type="InterPro" id="IPR050217">
    <property type="entry name" value="Peroxiredoxin"/>
</dbReference>
<evidence type="ECO:0000256" key="3">
    <source>
        <dbReference type="ARBA" id="ARBA00022559"/>
    </source>
</evidence>
<dbReference type="GO" id="GO:0042744">
    <property type="term" value="P:hydrogen peroxide catabolic process"/>
    <property type="evidence" value="ECO:0007669"/>
    <property type="project" value="TreeGrafter"/>
</dbReference>
<keyword evidence="13" id="KW-1185">Reference proteome</keyword>
<dbReference type="GO" id="GO:0005829">
    <property type="term" value="C:cytosol"/>
    <property type="evidence" value="ECO:0007669"/>
    <property type="project" value="TreeGrafter"/>
</dbReference>
<dbReference type="Proteomes" id="UP000029725">
    <property type="component" value="Unassembled WGS sequence"/>
</dbReference>
<dbReference type="InterPro" id="IPR036249">
    <property type="entry name" value="Thioredoxin-like_sf"/>
</dbReference>
<accession>A0A098VTM4</accession>
<dbReference type="GO" id="GO:0045454">
    <property type="term" value="P:cell redox homeostasis"/>
    <property type="evidence" value="ECO:0007669"/>
    <property type="project" value="TreeGrafter"/>
</dbReference>
<gene>
    <name evidence="12" type="ORF">DI09_172p30</name>
</gene>
<feature type="domain" description="Thioredoxin" evidence="11">
    <location>
        <begin position="17"/>
        <end position="175"/>
    </location>
</feature>
<evidence type="ECO:0000259" key="11">
    <source>
        <dbReference type="PROSITE" id="PS51352"/>
    </source>
</evidence>
<dbReference type="InterPro" id="IPR024706">
    <property type="entry name" value="Peroxiredoxin_AhpC-typ"/>
</dbReference>
<reference evidence="12 13" key="1">
    <citation type="submission" date="2014-04" db="EMBL/GenBank/DDBJ databases">
        <title>A new species of microsporidia sheds light on the evolution of extreme parasitism.</title>
        <authorList>
            <person name="Haag K.L."/>
            <person name="James T.Y."/>
            <person name="Larsson R."/>
            <person name="Schaer T.M."/>
            <person name="Refardt D."/>
            <person name="Pombert J.-F."/>
            <person name="Ebert D."/>
        </authorList>
    </citation>
    <scope>NUCLEOTIDE SEQUENCE [LARGE SCALE GENOMIC DNA]</scope>
    <source>
        <strain evidence="12 13">UGP3</strain>
        <tissue evidence="12">Spores</tissue>
    </source>
</reference>
<evidence type="ECO:0000256" key="5">
    <source>
        <dbReference type="ARBA" id="ARBA00023002"/>
    </source>
</evidence>
<dbReference type="EMBL" id="JMKJ01000080">
    <property type="protein sequence ID" value="KGG52433.1"/>
    <property type="molecule type" value="Genomic_DNA"/>
</dbReference>
<evidence type="ECO:0000313" key="12">
    <source>
        <dbReference type="EMBL" id="KGG52433.1"/>
    </source>
</evidence>
<evidence type="ECO:0000256" key="2">
    <source>
        <dbReference type="ARBA" id="ARBA00013017"/>
    </source>
</evidence>
<evidence type="ECO:0000313" key="13">
    <source>
        <dbReference type="Proteomes" id="UP000029725"/>
    </source>
</evidence>
<dbReference type="FunFam" id="3.40.30.10:FF:000003">
    <property type="entry name" value="Peroxiredoxin 1"/>
    <property type="match status" value="1"/>
</dbReference>
<dbReference type="GeneID" id="25258682"/>
<dbReference type="EC" id="1.11.1.24" evidence="2"/>
<evidence type="ECO:0000256" key="6">
    <source>
        <dbReference type="ARBA" id="ARBA00023157"/>
    </source>
</evidence>
<sequence>MACHNVPASSAECAPTLQVLKPAPDFSATALIDGKFAPVKLSDFKGKYLVLVFYPLNFTFVCPTEIIAFNERIKEFSALGAQVAVVSVDSIYSHLSWVNMPRSQGGLGTIDIPMISDLKKCISRKYGVLLEEEGHSTRGTFIIDPTGILRHYSVNEPAVGRSVDETLRLLKAIQFTAKHGEVCPVDWKEGEKTIKADPKKCKEYFADKY</sequence>
<comment type="caution">
    <text evidence="12">The sequence shown here is derived from an EMBL/GenBank/DDBJ whole genome shotgun (WGS) entry which is preliminary data.</text>
</comment>
<dbReference type="CDD" id="cd03015">
    <property type="entry name" value="PRX_Typ2cys"/>
    <property type="match status" value="1"/>
</dbReference>
<dbReference type="RefSeq" id="XP_013238869.1">
    <property type="nucleotide sequence ID" value="XM_013383415.1"/>
</dbReference>
<evidence type="ECO:0000256" key="8">
    <source>
        <dbReference type="ARBA" id="ARBA00049091"/>
    </source>
</evidence>
<dbReference type="HOGENOM" id="CLU_042529_21_3_1"/>
<dbReference type="PANTHER" id="PTHR10681:SF128">
    <property type="entry name" value="THIOREDOXIN-DEPENDENT PEROXIDE REDUCTASE, MITOCHONDRIAL"/>
    <property type="match status" value="1"/>
</dbReference>
<evidence type="ECO:0000256" key="4">
    <source>
        <dbReference type="ARBA" id="ARBA00022862"/>
    </source>
</evidence>
<keyword evidence="3 9" id="KW-0575">Peroxidase</keyword>
<evidence type="ECO:0000256" key="7">
    <source>
        <dbReference type="ARBA" id="ARBA00023284"/>
    </source>
</evidence>
<dbReference type="SUPFAM" id="SSF52833">
    <property type="entry name" value="Thioredoxin-like"/>
    <property type="match status" value="1"/>
</dbReference>
<dbReference type="GO" id="GO:0006979">
    <property type="term" value="P:response to oxidative stress"/>
    <property type="evidence" value="ECO:0007669"/>
    <property type="project" value="TreeGrafter"/>
</dbReference>
<dbReference type="Gene3D" id="3.40.30.10">
    <property type="entry name" value="Glutaredoxin"/>
    <property type="match status" value="1"/>
</dbReference>
<dbReference type="PROSITE" id="PS51352">
    <property type="entry name" value="THIOREDOXIN_2"/>
    <property type="match status" value="1"/>
</dbReference>
<dbReference type="InterPro" id="IPR019479">
    <property type="entry name" value="Peroxiredoxin_C"/>
</dbReference>
<keyword evidence="6" id="KW-1015">Disulfide bond</keyword>
<protein>
    <recommendedName>
        <fullName evidence="2">thioredoxin-dependent peroxiredoxin</fullName>
        <ecNumber evidence="2">1.11.1.24</ecNumber>
    </recommendedName>
</protein>
<comment type="similarity">
    <text evidence="1">Belongs to the peroxiredoxin family. AhpC/Prx1 subfamily.</text>
</comment>
<keyword evidence="7 9" id="KW-0676">Redox-active center</keyword>
<dbReference type="Pfam" id="PF00578">
    <property type="entry name" value="AhpC-TSA"/>
    <property type="match status" value="1"/>
</dbReference>
<keyword evidence="5 9" id="KW-0560">Oxidoreductase</keyword>
<dbReference type="GO" id="GO:0008379">
    <property type="term" value="F:thioredoxin peroxidase activity"/>
    <property type="evidence" value="ECO:0007669"/>
    <property type="project" value="TreeGrafter"/>
</dbReference>
<keyword evidence="4 9" id="KW-0049">Antioxidant</keyword>
<dbReference type="GO" id="GO:0033554">
    <property type="term" value="P:cellular response to stress"/>
    <property type="evidence" value="ECO:0007669"/>
    <property type="project" value="TreeGrafter"/>
</dbReference>
<dbReference type="InterPro" id="IPR000866">
    <property type="entry name" value="AhpC/TSA"/>
</dbReference>
<organism evidence="12 13">
    <name type="scientific">Mitosporidium daphniae</name>
    <dbReference type="NCBI Taxonomy" id="1485682"/>
    <lineage>
        <taxon>Eukaryota</taxon>
        <taxon>Fungi</taxon>
        <taxon>Fungi incertae sedis</taxon>
        <taxon>Microsporidia</taxon>
        <taxon>Mitosporidium</taxon>
    </lineage>
</organism>
<comment type="catalytic activity">
    <reaction evidence="8">
        <text>a hydroperoxide + [thioredoxin]-dithiol = an alcohol + [thioredoxin]-disulfide + H2O</text>
        <dbReference type="Rhea" id="RHEA:62620"/>
        <dbReference type="Rhea" id="RHEA-COMP:10698"/>
        <dbReference type="Rhea" id="RHEA-COMP:10700"/>
        <dbReference type="ChEBI" id="CHEBI:15377"/>
        <dbReference type="ChEBI" id="CHEBI:29950"/>
        <dbReference type="ChEBI" id="CHEBI:30879"/>
        <dbReference type="ChEBI" id="CHEBI:35924"/>
        <dbReference type="ChEBI" id="CHEBI:50058"/>
        <dbReference type="EC" id="1.11.1.24"/>
    </reaction>
</comment>
<dbReference type="PANTHER" id="PTHR10681">
    <property type="entry name" value="THIOREDOXIN PEROXIDASE"/>
    <property type="match status" value="1"/>
</dbReference>
<evidence type="ECO:0000256" key="1">
    <source>
        <dbReference type="ARBA" id="ARBA00009796"/>
    </source>
</evidence>
<dbReference type="PIRSF" id="PIRSF000239">
    <property type="entry name" value="AHPC"/>
    <property type="match status" value="1"/>
</dbReference>